<keyword evidence="4" id="KW-0812">Transmembrane</keyword>
<reference evidence="8 9" key="1">
    <citation type="submission" date="2020-02" db="EMBL/GenBank/DDBJ databases">
        <title>Genome sequencing for Kineobactrum sp. M2.</title>
        <authorList>
            <person name="Park S.-J."/>
        </authorList>
    </citation>
    <scope>NUCLEOTIDE SEQUENCE [LARGE SCALE GENOMIC DNA]</scope>
    <source>
        <strain evidence="8 9">M2</strain>
    </source>
</reference>
<dbReference type="RefSeq" id="WP_163496815.1">
    <property type="nucleotide sequence ID" value="NZ_CP048711.1"/>
</dbReference>
<dbReference type="Gene3D" id="2.40.160.60">
    <property type="entry name" value="Outer membrane protein transport protein (OMPP1/FadL/TodX)"/>
    <property type="match status" value="1"/>
</dbReference>
<dbReference type="Proteomes" id="UP000477680">
    <property type="component" value="Chromosome"/>
</dbReference>
<comment type="similarity">
    <text evidence="2">Belongs to the OmpP1/FadL family.</text>
</comment>
<evidence type="ECO:0000256" key="2">
    <source>
        <dbReference type="ARBA" id="ARBA00008163"/>
    </source>
</evidence>
<sequence>MKRLQHDRLVFLPILLCGLFPAVASASGFMVLEQSPSRMGTAYAGTASIGDDPSTAWFNPAAMSQLEQAGLTVAGNLIMVDSRFHDRGSQALAGTALQQPLSGSEDRTDTPVPVPSVYYVQPLDGRWSFGFGLTAPFGLVSEYGDNWLGRYEATDSELRVINVNPSLAYRVNDSLSVGVGINYQWADVTLESQVDAFNACLGAGGSVAGCNAAHQGPANQAADSAAEISGNDRDILIDLSLHWRPGERTRVGAIWREGANYRLRGEADFDPSVSCAQDPFCSAALAAMAGRVSAGAALPDTFTVSASHALDERWELHADIAWTGWGSLRTIEIVNDASQLPVSVLELNYDDTMRYALGASMQQNESWTWRFGVAFDEAPQSAARYTTPRIPDADRIWATVGFNYSLRRNLSVDVGYAHLFVDDSNIDSNSQGHQLTGEFESSVDILGVQGTWHF</sequence>
<evidence type="ECO:0000313" key="8">
    <source>
        <dbReference type="EMBL" id="QIB67388.1"/>
    </source>
</evidence>
<evidence type="ECO:0000256" key="1">
    <source>
        <dbReference type="ARBA" id="ARBA00004571"/>
    </source>
</evidence>
<keyword evidence="9" id="KW-1185">Reference proteome</keyword>
<evidence type="ECO:0000256" key="3">
    <source>
        <dbReference type="ARBA" id="ARBA00022452"/>
    </source>
</evidence>
<dbReference type="GO" id="GO:0015483">
    <property type="term" value="F:long-chain fatty acid transporting porin activity"/>
    <property type="evidence" value="ECO:0007669"/>
    <property type="project" value="TreeGrafter"/>
</dbReference>
<dbReference type="Pfam" id="PF03349">
    <property type="entry name" value="Toluene_X"/>
    <property type="match status" value="1"/>
</dbReference>
<evidence type="ECO:0000256" key="6">
    <source>
        <dbReference type="ARBA" id="ARBA00023136"/>
    </source>
</evidence>
<dbReference type="PANTHER" id="PTHR35093">
    <property type="entry name" value="OUTER MEMBRANE PROTEIN NMB0088-RELATED"/>
    <property type="match status" value="1"/>
</dbReference>
<evidence type="ECO:0000256" key="7">
    <source>
        <dbReference type="ARBA" id="ARBA00023237"/>
    </source>
</evidence>
<protein>
    <submittedName>
        <fullName evidence="8">Transporter</fullName>
    </submittedName>
</protein>
<keyword evidence="5" id="KW-0732">Signal</keyword>
<accession>A0A6C0U613</accession>
<organism evidence="8 9">
    <name type="scientific">Kineobactrum salinum</name>
    <dbReference type="NCBI Taxonomy" id="2708301"/>
    <lineage>
        <taxon>Bacteria</taxon>
        <taxon>Pseudomonadati</taxon>
        <taxon>Pseudomonadota</taxon>
        <taxon>Gammaproteobacteria</taxon>
        <taxon>Cellvibrionales</taxon>
        <taxon>Halieaceae</taxon>
        <taxon>Kineobactrum</taxon>
    </lineage>
</organism>
<dbReference type="KEGG" id="kim:G3T16_20330"/>
<evidence type="ECO:0000256" key="4">
    <source>
        <dbReference type="ARBA" id="ARBA00022692"/>
    </source>
</evidence>
<dbReference type="GO" id="GO:0009279">
    <property type="term" value="C:cell outer membrane"/>
    <property type="evidence" value="ECO:0007669"/>
    <property type="project" value="UniProtKB-SubCell"/>
</dbReference>
<dbReference type="AlphaFoldDB" id="A0A6C0U613"/>
<evidence type="ECO:0000313" key="9">
    <source>
        <dbReference type="Proteomes" id="UP000477680"/>
    </source>
</evidence>
<comment type="subcellular location">
    <subcellularLocation>
        <location evidence="1">Cell outer membrane</location>
        <topology evidence="1">Multi-pass membrane protein</topology>
    </subcellularLocation>
</comment>
<evidence type="ECO:0000256" key="5">
    <source>
        <dbReference type="ARBA" id="ARBA00022729"/>
    </source>
</evidence>
<keyword evidence="7" id="KW-0998">Cell outer membrane</keyword>
<name>A0A6C0U613_9GAMM</name>
<dbReference type="SUPFAM" id="SSF56935">
    <property type="entry name" value="Porins"/>
    <property type="match status" value="1"/>
</dbReference>
<dbReference type="EMBL" id="CP048711">
    <property type="protein sequence ID" value="QIB67388.1"/>
    <property type="molecule type" value="Genomic_DNA"/>
</dbReference>
<gene>
    <name evidence="8" type="ORF">G3T16_20330</name>
</gene>
<keyword evidence="6" id="KW-0472">Membrane</keyword>
<keyword evidence="3" id="KW-1134">Transmembrane beta strand</keyword>
<dbReference type="PANTHER" id="PTHR35093:SF8">
    <property type="entry name" value="OUTER MEMBRANE PROTEIN NMB0088-RELATED"/>
    <property type="match status" value="1"/>
</dbReference>
<dbReference type="InterPro" id="IPR005017">
    <property type="entry name" value="OMPP1/FadL/TodX"/>
</dbReference>
<proteinExistence type="inferred from homology"/>